<feature type="domain" description="WRKY" evidence="6">
    <location>
        <begin position="116"/>
        <end position="180"/>
    </location>
</feature>
<dbReference type="Pfam" id="PF03106">
    <property type="entry name" value="WRKY"/>
    <property type="match status" value="1"/>
</dbReference>
<dbReference type="GO" id="GO:0043565">
    <property type="term" value="F:sequence-specific DNA binding"/>
    <property type="evidence" value="ECO:0007669"/>
    <property type="project" value="InterPro"/>
</dbReference>
<dbReference type="Proteomes" id="UP000585474">
    <property type="component" value="Unassembled WGS sequence"/>
</dbReference>
<dbReference type="InterPro" id="IPR003657">
    <property type="entry name" value="WRKY_dom"/>
</dbReference>
<evidence type="ECO:0000256" key="1">
    <source>
        <dbReference type="ARBA" id="ARBA00004123"/>
    </source>
</evidence>
<organism evidence="7 8">
    <name type="scientific">Actinidia rufa</name>
    <dbReference type="NCBI Taxonomy" id="165716"/>
    <lineage>
        <taxon>Eukaryota</taxon>
        <taxon>Viridiplantae</taxon>
        <taxon>Streptophyta</taxon>
        <taxon>Embryophyta</taxon>
        <taxon>Tracheophyta</taxon>
        <taxon>Spermatophyta</taxon>
        <taxon>Magnoliopsida</taxon>
        <taxon>eudicotyledons</taxon>
        <taxon>Gunneridae</taxon>
        <taxon>Pentapetalae</taxon>
        <taxon>asterids</taxon>
        <taxon>Ericales</taxon>
        <taxon>Actinidiaceae</taxon>
        <taxon>Actinidia</taxon>
    </lineage>
</organism>
<proteinExistence type="predicted"/>
<evidence type="ECO:0000256" key="4">
    <source>
        <dbReference type="ARBA" id="ARBA00023163"/>
    </source>
</evidence>
<evidence type="ECO:0000256" key="5">
    <source>
        <dbReference type="ARBA" id="ARBA00023242"/>
    </source>
</evidence>
<name>A0A7J0GX34_9ERIC</name>
<sequence>MGILRPEKLCANRKRLMEELVMGRDKAAQLQNLLEKPTGPGDSGPASAEGLLVKILGSFSTSLSLLKCACDSCELCQIPASFQVVSEDSGENSKRPAAKERRGCYKRRKTLDAWTKILPTMEDGHAWRKYGQKQILNAKFSRCYFRCTHKYDQGCLATKQVQKIQEEPHQMYQTTYFGHHTCTNTLKNSQHTLDYDPPQPYLLSFQLNNITSDVQDQHPSCPISVKTECNKEEIECNFSGKLPVAAAAESNMWADMLTMRSAHEDVISSTTTTISHDLEMDFLIDECVDFQNDFCFGEGK</sequence>
<keyword evidence="2" id="KW-0805">Transcription regulation</keyword>
<dbReference type="Gene3D" id="2.20.25.80">
    <property type="entry name" value="WRKY domain"/>
    <property type="match status" value="1"/>
</dbReference>
<dbReference type="AlphaFoldDB" id="A0A7J0GX34"/>
<evidence type="ECO:0000256" key="3">
    <source>
        <dbReference type="ARBA" id="ARBA00023125"/>
    </source>
</evidence>
<dbReference type="SMART" id="SM00774">
    <property type="entry name" value="WRKY"/>
    <property type="match status" value="1"/>
</dbReference>
<keyword evidence="4" id="KW-0804">Transcription</keyword>
<evidence type="ECO:0000313" key="7">
    <source>
        <dbReference type="EMBL" id="GFZ15114.1"/>
    </source>
</evidence>
<dbReference type="InterPro" id="IPR044810">
    <property type="entry name" value="WRKY_plant"/>
</dbReference>
<comment type="subcellular location">
    <subcellularLocation>
        <location evidence="1">Nucleus</location>
    </subcellularLocation>
</comment>
<reference evidence="7 8" key="1">
    <citation type="submission" date="2019-07" db="EMBL/GenBank/DDBJ databases">
        <title>De Novo Assembly of kiwifruit Actinidia rufa.</title>
        <authorList>
            <person name="Sugita-Konishi S."/>
            <person name="Sato K."/>
            <person name="Mori E."/>
            <person name="Abe Y."/>
            <person name="Kisaki G."/>
            <person name="Hamano K."/>
            <person name="Suezawa K."/>
            <person name="Otani M."/>
            <person name="Fukuda T."/>
            <person name="Manabe T."/>
            <person name="Gomi K."/>
            <person name="Tabuchi M."/>
            <person name="Akimitsu K."/>
            <person name="Kataoka I."/>
        </authorList>
    </citation>
    <scope>NUCLEOTIDE SEQUENCE [LARGE SCALE GENOMIC DNA]</scope>
    <source>
        <strain evidence="8">cv. Fuchu</strain>
    </source>
</reference>
<keyword evidence="5" id="KW-0539">Nucleus</keyword>
<dbReference type="PROSITE" id="PS50811">
    <property type="entry name" value="WRKY"/>
    <property type="match status" value="1"/>
</dbReference>
<evidence type="ECO:0000313" key="8">
    <source>
        <dbReference type="Proteomes" id="UP000585474"/>
    </source>
</evidence>
<dbReference type="OrthoDB" id="2021064at2759"/>
<dbReference type="InterPro" id="IPR036576">
    <property type="entry name" value="WRKY_dom_sf"/>
</dbReference>
<dbReference type="EMBL" id="BJWL01000024">
    <property type="protein sequence ID" value="GFZ15114.1"/>
    <property type="molecule type" value="Genomic_DNA"/>
</dbReference>
<comment type="caution">
    <text evidence="7">The sequence shown here is derived from an EMBL/GenBank/DDBJ whole genome shotgun (WGS) entry which is preliminary data.</text>
</comment>
<accession>A0A7J0GX34</accession>
<dbReference type="GO" id="GO:0003700">
    <property type="term" value="F:DNA-binding transcription factor activity"/>
    <property type="evidence" value="ECO:0007669"/>
    <property type="project" value="InterPro"/>
</dbReference>
<protein>
    <submittedName>
        <fullName evidence="7">WRKY DNA-binding protein 70</fullName>
    </submittedName>
</protein>
<dbReference type="GO" id="GO:0005634">
    <property type="term" value="C:nucleus"/>
    <property type="evidence" value="ECO:0007669"/>
    <property type="project" value="UniProtKB-SubCell"/>
</dbReference>
<gene>
    <name evidence="7" type="ORF">Acr_24g0013040</name>
</gene>
<keyword evidence="3 7" id="KW-0238">DNA-binding</keyword>
<evidence type="ECO:0000259" key="6">
    <source>
        <dbReference type="PROSITE" id="PS50811"/>
    </source>
</evidence>
<evidence type="ECO:0000256" key="2">
    <source>
        <dbReference type="ARBA" id="ARBA00023015"/>
    </source>
</evidence>
<keyword evidence="8" id="KW-1185">Reference proteome</keyword>
<dbReference type="SUPFAM" id="SSF118290">
    <property type="entry name" value="WRKY DNA-binding domain"/>
    <property type="match status" value="1"/>
</dbReference>
<dbReference type="PANTHER" id="PTHR31282">
    <property type="entry name" value="WRKY TRANSCRIPTION FACTOR 21-RELATED"/>
    <property type="match status" value="1"/>
</dbReference>